<protein>
    <submittedName>
        <fullName evidence="7">Bile acid:sodium symporter family protein</fullName>
    </submittedName>
</protein>
<evidence type="ECO:0000256" key="5">
    <source>
        <dbReference type="SAM" id="MobiDB-lite"/>
    </source>
</evidence>
<dbReference type="InterPro" id="IPR004710">
    <property type="entry name" value="Bilac:Na_transpt"/>
</dbReference>
<evidence type="ECO:0000256" key="1">
    <source>
        <dbReference type="ARBA" id="ARBA00004141"/>
    </source>
</evidence>
<dbReference type="EMBL" id="JACWMY010000002">
    <property type="protein sequence ID" value="MBD1363019.1"/>
    <property type="molecule type" value="Genomic_DNA"/>
</dbReference>
<gene>
    <name evidence="7" type="ORF">IDJ77_04275</name>
</gene>
<keyword evidence="4 6" id="KW-0472">Membrane</keyword>
<dbReference type="PANTHER" id="PTHR10361">
    <property type="entry name" value="SODIUM-BILE ACID COTRANSPORTER"/>
    <property type="match status" value="1"/>
</dbReference>
<feature type="transmembrane region" description="Helical" evidence="6">
    <location>
        <begin position="31"/>
        <end position="47"/>
    </location>
</feature>
<dbReference type="InterPro" id="IPR038770">
    <property type="entry name" value="Na+/solute_symporter_sf"/>
</dbReference>
<dbReference type="Pfam" id="PF01758">
    <property type="entry name" value="SBF"/>
    <property type="match status" value="1"/>
</dbReference>
<dbReference type="InterPro" id="IPR002657">
    <property type="entry name" value="BilAc:Na_symport/Acr3"/>
</dbReference>
<evidence type="ECO:0000256" key="2">
    <source>
        <dbReference type="ARBA" id="ARBA00022692"/>
    </source>
</evidence>
<sequence>MLSSKNWQLLLIPLLCLAAFIVLSILHKPVAGWMLTLAFISLGVSFRRYPKLKGFSFTMMIFAAFIVAMYYPQYFISVGGFKLSLLIIPLLQVIMFGMGSELSFKELAAIVKMPKGILVGVICHYTIMPLIGFGLANIFSFPKEIAAGIILVGCCPSGLASNVMAYLARANLALSVAVTTVSTLLAPLFTPLLMRLLAGKFIKVDFWDMAWDTTRVVIIPILAGLLFDKLLRGRLKWLDKLMPVISMAGIGLIIVVITAAGRDSLIKVGFLLFVAVFIHNVLGYTLGYWFSRLLRFKERDCRTISLEVGMQNSGLAAGLALLMGGMGTVGLAAVIFGPVMNISGSSLSTWWHGKPPKDDEETEAKPIGLSTAS</sequence>
<feature type="transmembrane region" description="Helical" evidence="6">
    <location>
        <begin position="116"/>
        <end position="139"/>
    </location>
</feature>
<evidence type="ECO:0000256" key="6">
    <source>
        <dbReference type="SAM" id="Phobius"/>
    </source>
</evidence>
<evidence type="ECO:0000256" key="3">
    <source>
        <dbReference type="ARBA" id="ARBA00022989"/>
    </source>
</evidence>
<feature type="transmembrane region" description="Helical" evidence="6">
    <location>
        <begin position="214"/>
        <end position="231"/>
    </location>
</feature>
<keyword evidence="8" id="KW-1185">Reference proteome</keyword>
<reference evidence="7 8" key="1">
    <citation type="submission" date="2020-09" db="EMBL/GenBank/DDBJ databases">
        <title>Novel species of Mucilaginibacter isolated from a glacier on the Tibetan Plateau.</title>
        <authorList>
            <person name="Liu Q."/>
            <person name="Xin Y.-H."/>
        </authorList>
    </citation>
    <scope>NUCLEOTIDE SEQUENCE [LARGE SCALE GENOMIC DNA]</scope>
    <source>
        <strain evidence="7 8">ZT4R22</strain>
    </source>
</reference>
<feature type="transmembrane region" description="Helical" evidence="6">
    <location>
        <begin position="268"/>
        <end position="291"/>
    </location>
</feature>
<comment type="subcellular location">
    <subcellularLocation>
        <location evidence="1">Membrane</location>
        <topology evidence="1">Multi-pass membrane protein</topology>
    </subcellularLocation>
</comment>
<evidence type="ECO:0000313" key="8">
    <source>
        <dbReference type="Proteomes" id="UP000606600"/>
    </source>
</evidence>
<organism evidence="7 8">
    <name type="scientific">Mucilaginibacter pankratovii</name>
    <dbReference type="NCBI Taxonomy" id="2772110"/>
    <lineage>
        <taxon>Bacteria</taxon>
        <taxon>Pseudomonadati</taxon>
        <taxon>Bacteroidota</taxon>
        <taxon>Sphingobacteriia</taxon>
        <taxon>Sphingobacteriales</taxon>
        <taxon>Sphingobacteriaceae</taxon>
        <taxon>Mucilaginibacter</taxon>
    </lineage>
</organism>
<feature type="transmembrane region" description="Helical" evidence="6">
    <location>
        <begin position="312"/>
        <end position="336"/>
    </location>
</feature>
<dbReference type="RefSeq" id="WP_191187694.1">
    <property type="nucleotide sequence ID" value="NZ_JACWMY010000002.1"/>
</dbReference>
<comment type="caution">
    <text evidence="7">The sequence shown here is derived from an EMBL/GenBank/DDBJ whole genome shotgun (WGS) entry which is preliminary data.</text>
</comment>
<feature type="transmembrane region" description="Helical" evidence="6">
    <location>
        <begin position="243"/>
        <end position="262"/>
    </location>
</feature>
<dbReference type="PANTHER" id="PTHR10361:SF28">
    <property type="entry name" value="P3 PROTEIN-RELATED"/>
    <property type="match status" value="1"/>
</dbReference>
<accession>A0ABR7WNS4</accession>
<dbReference type="Gene3D" id="1.20.1530.20">
    <property type="match status" value="1"/>
</dbReference>
<dbReference type="Proteomes" id="UP000606600">
    <property type="component" value="Unassembled WGS sequence"/>
</dbReference>
<feature type="transmembrane region" description="Helical" evidence="6">
    <location>
        <begin position="83"/>
        <end position="104"/>
    </location>
</feature>
<keyword evidence="3 6" id="KW-1133">Transmembrane helix</keyword>
<evidence type="ECO:0000256" key="4">
    <source>
        <dbReference type="ARBA" id="ARBA00023136"/>
    </source>
</evidence>
<name>A0ABR7WNS4_9SPHI</name>
<feature type="transmembrane region" description="Helical" evidence="6">
    <location>
        <begin position="145"/>
        <end position="165"/>
    </location>
</feature>
<feature type="transmembrane region" description="Helical" evidence="6">
    <location>
        <begin position="7"/>
        <end position="25"/>
    </location>
</feature>
<keyword evidence="2 6" id="KW-0812">Transmembrane</keyword>
<evidence type="ECO:0000313" key="7">
    <source>
        <dbReference type="EMBL" id="MBD1363019.1"/>
    </source>
</evidence>
<feature type="region of interest" description="Disordered" evidence="5">
    <location>
        <begin position="351"/>
        <end position="373"/>
    </location>
</feature>
<proteinExistence type="predicted"/>
<feature type="transmembrane region" description="Helical" evidence="6">
    <location>
        <begin position="54"/>
        <end position="71"/>
    </location>
</feature>
<feature type="transmembrane region" description="Helical" evidence="6">
    <location>
        <begin position="172"/>
        <end position="194"/>
    </location>
</feature>